<accession>A0A120N064</accession>
<evidence type="ECO:0000256" key="8">
    <source>
        <dbReference type="ARBA" id="ARBA00023209"/>
    </source>
</evidence>
<comment type="subcellular location">
    <subcellularLocation>
        <location evidence="12">Cell membrane</location>
        <topology evidence="12">Peripheral membrane protein</topology>
    </subcellularLocation>
</comment>
<feature type="active site" description="Charge relay system; for autoendoproteolytic cleavage activity" evidence="12">
    <location>
        <position position="107"/>
    </location>
</feature>
<dbReference type="GO" id="GO:0005886">
    <property type="term" value="C:plasma membrane"/>
    <property type="evidence" value="ECO:0007669"/>
    <property type="project" value="UniProtKB-SubCell"/>
</dbReference>
<keyword evidence="15" id="KW-1185">Reference proteome</keyword>
<evidence type="ECO:0000256" key="4">
    <source>
        <dbReference type="ARBA" id="ARBA00022793"/>
    </source>
</evidence>
<protein>
    <recommendedName>
        <fullName evidence="12">Phosphatidylserine decarboxylase proenzyme</fullName>
        <ecNumber evidence="12">4.1.1.65</ecNumber>
    </recommendedName>
    <component>
        <recommendedName>
            <fullName evidence="12">Phosphatidylserine decarboxylase alpha chain</fullName>
        </recommendedName>
    </component>
    <component>
        <recommendedName>
            <fullName evidence="12">Phosphatidylserine decarboxylase beta chain</fullName>
        </recommendedName>
    </component>
</protein>
<gene>
    <name evidence="12" type="primary">psd</name>
    <name evidence="14" type="ORF">HH1059_21940</name>
</gene>
<feature type="site" description="Cleavage (non-hydrolytic); by autocatalysis" evidence="12">
    <location>
        <begin position="248"/>
        <end position="249"/>
    </location>
</feature>
<feature type="modified residue" description="Pyruvic acid (Ser); by autocatalysis" evidence="12">
    <location>
        <position position="249"/>
    </location>
</feature>
<keyword evidence="4 12" id="KW-0210">Decarboxylase</keyword>
<dbReference type="HAMAP" id="MF_00662">
    <property type="entry name" value="PS_decarb_PSD_B_type1"/>
    <property type="match status" value="1"/>
</dbReference>
<dbReference type="PANTHER" id="PTHR10067:SF6">
    <property type="entry name" value="PHOSPHATIDYLSERINE DECARBOXYLASE PROENZYME, MITOCHONDRIAL"/>
    <property type="match status" value="1"/>
</dbReference>
<comment type="function">
    <text evidence="12">Catalyzes the formation of phosphatidylethanolamine (PtdEtn) from phosphatidylserine (PtdSer).</text>
</comment>
<keyword evidence="9 12" id="KW-0456">Lyase</keyword>
<evidence type="ECO:0000256" key="7">
    <source>
        <dbReference type="ARBA" id="ARBA00023145"/>
    </source>
</evidence>
<evidence type="ECO:0000256" key="11">
    <source>
        <dbReference type="ARBA" id="ARBA00023317"/>
    </source>
</evidence>
<keyword evidence="6 12" id="KW-0472">Membrane</keyword>
<feature type="chain" id="PRO_5023223686" description="Phosphatidylserine decarboxylase alpha chain" evidence="12">
    <location>
        <begin position="249"/>
        <end position="285"/>
    </location>
</feature>
<name>A0A120N064_HALHR</name>
<evidence type="ECO:0000256" key="5">
    <source>
        <dbReference type="ARBA" id="ARBA00023098"/>
    </source>
</evidence>
<evidence type="ECO:0000256" key="13">
    <source>
        <dbReference type="SAM" id="MobiDB-lite"/>
    </source>
</evidence>
<dbReference type="GO" id="GO:0004609">
    <property type="term" value="F:phosphatidylserine decarboxylase activity"/>
    <property type="evidence" value="ECO:0007669"/>
    <property type="project" value="UniProtKB-UniRule"/>
</dbReference>
<dbReference type="KEGG" id="hhk:HH1059_21940"/>
<dbReference type="NCBIfam" id="TIGR00163">
    <property type="entry name" value="PS_decarb"/>
    <property type="match status" value="1"/>
</dbReference>
<evidence type="ECO:0000256" key="9">
    <source>
        <dbReference type="ARBA" id="ARBA00023239"/>
    </source>
</evidence>
<sequence>MAGPSNKLMTSSEPEPNPSDRLKALAMQALPTRLLSQLTNRIARIKTPWIKNTLNRFFVCLYRIDLEQAVRHDPRDYESFNDLFTRALRPQARPLSTIPNSVVSPCDGTISAIGQLSGDQLIQAKGVTYPIAELMADLYNPELANGMFVTIYLSPSDYHRIHAPLRCSLEGCQHIPGRLLTVAASAVRAIPKLYVRNERLVTTWQTPVGPMALIPIGALNVGSIETAWDHQSSPDLAQGDEVGRFNLGSTVIMILPQGTVDWNQALRATSRVLMGQSLGTINDNR</sequence>
<evidence type="ECO:0000256" key="2">
    <source>
        <dbReference type="ARBA" id="ARBA00022475"/>
    </source>
</evidence>
<dbReference type="PANTHER" id="PTHR10067">
    <property type="entry name" value="PHOSPHATIDYLSERINE DECARBOXYLASE"/>
    <property type="match status" value="1"/>
</dbReference>
<evidence type="ECO:0000313" key="15">
    <source>
        <dbReference type="Proteomes" id="UP000218890"/>
    </source>
</evidence>
<evidence type="ECO:0000313" key="14">
    <source>
        <dbReference type="EMBL" id="BAU58903.1"/>
    </source>
</evidence>
<comment type="catalytic activity">
    <reaction evidence="12">
        <text>a 1,2-diacyl-sn-glycero-3-phospho-L-serine + H(+) = a 1,2-diacyl-sn-glycero-3-phosphoethanolamine + CO2</text>
        <dbReference type="Rhea" id="RHEA:20828"/>
        <dbReference type="ChEBI" id="CHEBI:15378"/>
        <dbReference type="ChEBI" id="CHEBI:16526"/>
        <dbReference type="ChEBI" id="CHEBI:57262"/>
        <dbReference type="ChEBI" id="CHEBI:64612"/>
        <dbReference type="EC" id="4.1.1.65"/>
    </reaction>
</comment>
<evidence type="ECO:0000256" key="3">
    <source>
        <dbReference type="ARBA" id="ARBA00022516"/>
    </source>
</evidence>
<keyword evidence="7 12" id="KW-0865">Zymogen</keyword>
<keyword evidence="8 12" id="KW-0594">Phospholipid biosynthesis</keyword>
<dbReference type="EC" id="4.1.1.65" evidence="12"/>
<evidence type="ECO:0000256" key="6">
    <source>
        <dbReference type="ARBA" id="ARBA00023136"/>
    </source>
</evidence>
<dbReference type="InterPro" id="IPR033178">
    <property type="entry name" value="PSD_type1_pro"/>
</dbReference>
<organism evidence="14 15">
    <name type="scientific">Halorhodospira halochloris</name>
    <name type="common">Ectothiorhodospira halochloris</name>
    <dbReference type="NCBI Taxonomy" id="1052"/>
    <lineage>
        <taxon>Bacteria</taxon>
        <taxon>Pseudomonadati</taxon>
        <taxon>Pseudomonadota</taxon>
        <taxon>Gammaproteobacteria</taxon>
        <taxon>Chromatiales</taxon>
        <taxon>Ectothiorhodospiraceae</taxon>
        <taxon>Halorhodospira</taxon>
    </lineage>
</organism>
<dbReference type="InterPro" id="IPR033177">
    <property type="entry name" value="PSD-B"/>
</dbReference>
<comment type="PTM">
    <text evidence="12">Is synthesized initially as an inactive proenzyme. Formation of the active enzyme involves a self-maturation process in which the active site pyruvoyl group is generated from an internal serine residue via an autocatalytic post-translational modification. Two non-identical subunits are generated from the proenzyme in this reaction, and the pyruvate is formed at the N-terminus of the alpha chain, which is derived from the carboxyl end of the proenzyme. The autoendoproteolytic cleavage occurs by a canonical serine protease mechanism, in which the side chain hydroxyl group of the serine supplies its oxygen atom to form the C-terminus of the beta chain, while the remainder of the serine residue undergoes an oxidative deamination to produce ammonia and the pyruvoyl prosthetic group on the alpha chain. During this reaction, the Ser that is part of the protease active site of the proenzyme becomes the pyruvoyl prosthetic group, which constitutes an essential element of the active site of the mature decarboxylase.</text>
</comment>
<feature type="region of interest" description="Disordered" evidence="13">
    <location>
        <begin position="1"/>
        <end position="20"/>
    </location>
</feature>
<dbReference type="Proteomes" id="UP000218890">
    <property type="component" value="Chromosome"/>
</dbReference>
<feature type="chain" id="PRO_5023223685" description="Phosphatidylserine decarboxylase beta chain" evidence="12">
    <location>
        <begin position="1"/>
        <end position="248"/>
    </location>
</feature>
<keyword evidence="5 12" id="KW-0443">Lipid metabolism</keyword>
<dbReference type="AlphaFoldDB" id="A0A120N064"/>
<feature type="active site" description="Charge relay system; for autoendoproteolytic cleavage activity" evidence="12">
    <location>
        <position position="162"/>
    </location>
</feature>
<dbReference type="InterPro" id="IPR003817">
    <property type="entry name" value="PS_Dcarbxylase"/>
</dbReference>
<comment type="subunit">
    <text evidence="12">Heterodimer of a large membrane-associated beta subunit and a small pyruvoyl-containing alpha subunit.</text>
</comment>
<feature type="active site" description="Schiff-base intermediate with substrate; via pyruvic acid; for decarboxylase activity" evidence="12">
    <location>
        <position position="249"/>
    </location>
</feature>
<comment type="similarity">
    <text evidence="12">Belongs to the phosphatidylserine decarboxylase family. PSD-B subfamily. Prokaryotic type I sub-subfamily.</text>
</comment>
<dbReference type="GO" id="GO:0006646">
    <property type="term" value="P:phosphatidylethanolamine biosynthetic process"/>
    <property type="evidence" value="ECO:0007669"/>
    <property type="project" value="UniProtKB-UniRule"/>
</dbReference>
<dbReference type="UniPathway" id="UPA00558">
    <property type="reaction ID" value="UER00616"/>
</dbReference>
<comment type="pathway">
    <text evidence="12">Phospholipid metabolism; phosphatidylethanolamine biosynthesis; phosphatidylethanolamine from CDP-diacylglycerol: step 2/2.</text>
</comment>
<keyword evidence="2 12" id="KW-1003">Cell membrane</keyword>
<evidence type="ECO:0000256" key="1">
    <source>
        <dbReference type="ARBA" id="ARBA00005189"/>
    </source>
</evidence>
<evidence type="ECO:0000256" key="12">
    <source>
        <dbReference type="HAMAP-Rule" id="MF_00662"/>
    </source>
</evidence>
<dbReference type="Pfam" id="PF02666">
    <property type="entry name" value="PS_Dcarbxylase"/>
    <property type="match status" value="1"/>
</dbReference>
<keyword evidence="3 12" id="KW-0444">Lipid biosynthesis</keyword>
<feature type="active site" description="Charge relay system; for autoendoproteolytic cleavage activity" evidence="12">
    <location>
        <position position="249"/>
    </location>
</feature>
<dbReference type="EMBL" id="AP017372">
    <property type="protein sequence ID" value="BAU58903.1"/>
    <property type="molecule type" value="Genomic_DNA"/>
</dbReference>
<keyword evidence="11 12" id="KW-0670">Pyruvate</keyword>
<comment type="cofactor">
    <cofactor evidence="12">
        <name>pyruvate</name>
        <dbReference type="ChEBI" id="CHEBI:15361"/>
    </cofactor>
    <text evidence="12">Binds 1 pyruvoyl group covalently per subunit.</text>
</comment>
<reference evidence="14" key="1">
    <citation type="submission" date="2016-02" db="EMBL/GenBank/DDBJ databases">
        <title>Halorhodospira halochloris DSM-1059 complete genome, version 2.</title>
        <authorList>
            <person name="Tsukatani Y."/>
        </authorList>
    </citation>
    <scope>NUCLEOTIDE SEQUENCE</scope>
    <source>
        <strain evidence="14">DSM 1059</strain>
    </source>
</reference>
<keyword evidence="10 12" id="KW-1208">Phospholipid metabolism</keyword>
<evidence type="ECO:0000256" key="10">
    <source>
        <dbReference type="ARBA" id="ARBA00023264"/>
    </source>
</evidence>
<proteinExistence type="inferred from homology"/>
<comment type="pathway">
    <text evidence="1">Lipid metabolism.</text>
</comment>